<dbReference type="Pfam" id="PF13174">
    <property type="entry name" value="TPR_6"/>
    <property type="match status" value="1"/>
</dbReference>
<dbReference type="AlphaFoldDB" id="A0A3S3SEG9"/>
<feature type="region of interest" description="Disordered" evidence="2">
    <location>
        <begin position="17"/>
        <end position="46"/>
    </location>
</feature>
<dbReference type="OrthoDB" id="1522549at2"/>
<proteinExistence type="predicted"/>
<dbReference type="SUPFAM" id="SSF48452">
    <property type="entry name" value="TPR-like"/>
    <property type="match status" value="2"/>
</dbReference>
<evidence type="ECO:0000256" key="2">
    <source>
        <dbReference type="SAM" id="MobiDB-lite"/>
    </source>
</evidence>
<organism evidence="3 4">
    <name type="scientific">Flavobacterium cerinum</name>
    <dbReference type="NCBI Taxonomy" id="2502784"/>
    <lineage>
        <taxon>Bacteria</taxon>
        <taxon>Pseudomonadati</taxon>
        <taxon>Bacteroidota</taxon>
        <taxon>Flavobacteriia</taxon>
        <taxon>Flavobacteriales</taxon>
        <taxon>Flavobacteriaceae</taxon>
        <taxon>Flavobacterium</taxon>
    </lineage>
</organism>
<feature type="compositionally biased region" description="Basic and acidic residues" evidence="2">
    <location>
        <begin position="506"/>
        <end position="516"/>
    </location>
</feature>
<dbReference type="InterPro" id="IPR019734">
    <property type="entry name" value="TPR_rpt"/>
</dbReference>
<reference evidence="3 4" key="1">
    <citation type="submission" date="2019-01" db="EMBL/GenBank/DDBJ databases">
        <title>Flavobacterium sp. nov.,isolated from freshwater.</title>
        <authorList>
            <person name="Zhang R."/>
            <person name="Du Z.-J."/>
        </authorList>
    </citation>
    <scope>NUCLEOTIDE SEQUENCE [LARGE SCALE GENOMIC DNA]</scope>
    <source>
        <strain evidence="3 4">1E403</strain>
    </source>
</reference>
<dbReference type="PROSITE" id="PS50005">
    <property type="entry name" value="TPR"/>
    <property type="match status" value="1"/>
</dbReference>
<dbReference type="Gene3D" id="1.25.40.10">
    <property type="entry name" value="Tetratricopeptide repeat domain"/>
    <property type="match status" value="4"/>
</dbReference>
<protein>
    <submittedName>
        <fullName evidence="3">Gliding motility protein</fullName>
    </submittedName>
</protein>
<keyword evidence="4" id="KW-1185">Reference proteome</keyword>
<evidence type="ECO:0000313" key="4">
    <source>
        <dbReference type="Proteomes" id="UP000287527"/>
    </source>
</evidence>
<evidence type="ECO:0000256" key="1">
    <source>
        <dbReference type="PROSITE-ProRule" id="PRU00339"/>
    </source>
</evidence>
<name>A0A3S3SEG9_9FLAO</name>
<dbReference type="SMART" id="SM00028">
    <property type="entry name" value="TPR"/>
    <property type="match status" value="4"/>
</dbReference>
<feature type="compositionally biased region" description="Basic and acidic residues" evidence="2">
    <location>
        <begin position="530"/>
        <end position="540"/>
    </location>
</feature>
<evidence type="ECO:0000313" key="3">
    <source>
        <dbReference type="EMBL" id="RWX00131.1"/>
    </source>
</evidence>
<gene>
    <name evidence="3" type="ORF">EPI11_10880</name>
</gene>
<feature type="region of interest" description="Disordered" evidence="2">
    <location>
        <begin position="503"/>
        <end position="540"/>
    </location>
</feature>
<keyword evidence="1" id="KW-0802">TPR repeat</keyword>
<feature type="compositionally biased region" description="Basic and acidic residues" evidence="2">
    <location>
        <begin position="17"/>
        <end position="30"/>
    </location>
</feature>
<feature type="repeat" description="TPR" evidence="1">
    <location>
        <begin position="189"/>
        <end position="222"/>
    </location>
</feature>
<comment type="caution">
    <text evidence="3">The sequence shown here is derived from an EMBL/GenBank/DDBJ whole genome shotgun (WGS) entry which is preliminary data.</text>
</comment>
<dbReference type="Pfam" id="PF13181">
    <property type="entry name" value="TPR_8"/>
    <property type="match status" value="2"/>
</dbReference>
<dbReference type="EMBL" id="SBII01000007">
    <property type="protein sequence ID" value="RWX00131.1"/>
    <property type="molecule type" value="Genomic_DNA"/>
</dbReference>
<dbReference type="InterPro" id="IPR011990">
    <property type="entry name" value="TPR-like_helical_dom_sf"/>
</dbReference>
<sequence length="857" mass="97614">MQPIEVKELGADSDFKIPVKAGAKDSKDSGKGSTPPPAAAPGKNANFTRAEEKATKAIQKHSMYIGSTERNPQIDEAHLLLGKSRYYENRFIPALEAFNYILLKYPGSDKIDDAKIWREKTNIRLDNEGIAIKNLRNLIKEKKDVMKEQTYADANAILAEAYLKTEVNDSVVYLLREAAKFTRDNEQKARYHFILGQLYSKLKQPDSAFVEYQRVIDMKRKSPRRYVIQAHAMQAGQFNHAGGDTLAFMENYRKLLKDRENRPYLDIINHQVGLFYDKQNDKKQAVTYYNKSLRSNSKDRYLTASNHRNIAEINFKNAKYPVAGTYYDSTMVFLDKRSREFKNIKKKRDNLVDVIKYEAIAQTNDSILHIVSLDEAGRTAFFEDYIIKLKEQEERERKRLEAEAIRQENLANSGSSGTENPLSMMAVGNTQLQDKAGLASAKSVSKVPFDNSANNANQVPGGATGGMPGAGGKFYFYTPSTVSYGKLEFKKRWGGRALSENWRWSSEQKNKAREEDTQQDGDNAVAGKDGTSKPKEEKSADPRYTADFYLKQLPTSKVVIDSLTKERNFAYYQLGSIYKDKFKEYQLAADKLERLLQNNPEERLVLPSKYNLYKIYEIIDPSKADKYKQQILSQYPDSRYAEIIRNPTSKDAKAQTPDAAYAALFKKYESGQIREVYVQVDEDIDTYTGESIVSKFELLKTKISARLFGIEEYKKGLNFVALNYPNSEEGKEAELILKTDIPSLEKLAFGQPTASWKIVFKFDSADDPKIKPLTEKIQKFIKDGLNNSITLSNDIYTLKENMLVIHGLISKLAAEDAVSVLKDYKTYKITETPVIISSEDYKVVQIKKNFTEFLAIE</sequence>
<accession>A0A3S3SEG9</accession>
<dbReference type="Proteomes" id="UP000287527">
    <property type="component" value="Unassembled WGS sequence"/>
</dbReference>